<protein>
    <submittedName>
        <fullName evidence="2">Uncharacterized protein</fullName>
    </submittedName>
</protein>
<sequence length="70" mass="7740">MHRSGGRTLFSLLARQIATSVMHTVIRLKRGHLLPASRPAAYPMLDQNRFAPNTQSRLESRLPCGAPTDA</sequence>
<name>A0A5B1C9J4_9BACT</name>
<evidence type="ECO:0000313" key="3">
    <source>
        <dbReference type="Proteomes" id="UP000322699"/>
    </source>
</evidence>
<organism evidence="2 3">
    <name type="scientific">Rubripirellula obstinata</name>
    <dbReference type="NCBI Taxonomy" id="406547"/>
    <lineage>
        <taxon>Bacteria</taxon>
        <taxon>Pseudomonadati</taxon>
        <taxon>Planctomycetota</taxon>
        <taxon>Planctomycetia</taxon>
        <taxon>Pirellulales</taxon>
        <taxon>Pirellulaceae</taxon>
        <taxon>Rubripirellula</taxon>
    </lineage>
</organism>
<dbReference type="Proteomes" id="UP000322699">
    <property type="component" value="Unassembled WGS sequence"/>
</dbReference>
<evidence type="ECO:0000256" key="1">
    <source>
        <dbReference type="SAM" id="MobiDB-lite"/>
    </source>
</evidence>
<dbReference type="AlphaFoldDB" id="A0A5B1C9J4"/>
<evidence type="ECO:0000313" key="2">
    <source>
        <dbReference type="EMBL" id="KAA1256881.1"/>
    </source>
</evidence>
<dbReference type="EMBL" id="VRLW01000016">
    <property type="protein sequence ID" value="KAA1256881.1"/>
    <property type="molecule type" value="Genomic_DNA"/>
</dbReference>
<proteinExistence type="predicted"/>
<comment type="caution">
    <text evidence="2">The sequence shown here is derived from an EMBL/GenBank/DDBJ whole genome shotgun (WGS) entry which is preliminary data.</text>
</comment>
<reference evidence="2 3" key="1">
    <citation type="submission" date="2019-08" db="EMBL/GenBank/DDBJ databases">
        <title>Deep-cultivation of Planctomycetes and their phenomic and genomic characterization uncovers novel biology.</title>
        <authorList>
            <person name="Wiegand S."/>
            <person name="Jogler M."/>
            <person name="Boedeker C."/>
            <person name="Pinto D."/>
            <person name="Vollmers J."/>
            <person name="Rivas-Marin E."/>
            <person name="Kohn T."/>
            <person name="Peeters S.H."/>
            <person name="Heuer A."/>
            <person name="Rast P."/>
            <person name="Oberbeckmann S."/>
            <person name="Bunk B."/>
            <person name="Jeske O."/>
            <person name="Meyerdierks A."/>
            <person name="Storesund J.E."/>
            <person name="Kallscheuer N."/>
            <person name="Luecker S."/>
            <person name="Lage O.M."/>
            <person name="Pohl T."/>
            <person name="Merkel B.J."/>
            <person name="Hornburger P."/>
            <person name="Mueller R.-W."/>
            <person name="Bruemmer F."/>
            <person name="Labrenz M."/>
            <person name="Spormann A.M."/>
            <person name="Op Den Camp H."/>
            <person name="Overmann J."/>
            <person name="Amann R."/>
            <person name="Jetten M.S.M."/>
            <person name="Mascher T."/>
            <person name="Medema M.H."/>
            <person name="Devos D.P."/>
            <person name="Kaster A.-K."/>
            <person name="Ovreas L."/>
            <person name="Rohde M."/>
            <person name="Galperin M.Y."/>
            <person name="Jogler C."/>
        </authorList>
    </citation>
    <scope>NUCLEOTIDE SEQUENCE [LARGE SCALE GENOMIC DNA]</scope>
    <source>
        <strain evidence="2 3">LF1</strain>
    </source>
</reference>
<accession>A0A5B1C9J4</accession>
<feature type="region of interest" description="Disordered" evidence="1">
    <location>
        <begin position="49"/>
        <end position="70"/>
    </location>
</feature>
<gene>
    <name evidence="2" type="ORF">LF1_58340</name>
</gene>
<keyword evidence="3" id="KW-1185">Reference proteome</keyword>